<dbReference type="EMBL" id="JTJL01000004">
    <property type="protein sequence ID" value="OBW96113.1"/>
    <property type="molecule type" value="Genomic_DNA"/>
</dbReference>
<evidence type="ECO:0000313" key="2">
    <source>
        <dbReference type="EMBL" id="OBW96113.1"/>
    </source>
</evidence>
<dbReference type="Gene3D" id="3.40.50.880">
    <property type="match status" value="1"/>
</dbReference>
<dbReference type="InterPro" id="IPR002818">
    <property type="entry name" value="DJ-1/PfpI"/>
</dbReference>
<dbReference type="InterPro" id="IPR050325">
    <property type="entry name" value="Prot/Nucl_acid_deglycase"/>
</dbReference>
<comment type="caution">
    <text evidence="2">The sequence shown here is derived from an EMBL/GenBank/DDBJ whole genome shotgun (WGS) entry which is preliminary data.</text>
</comment>
<dbReference type="CDD" id="cd03135">
    <property type="entry name" value="GATase1_DJ-1"/>
    <property type="match status" value="1"/>
</dbReference>
<dbReference type="AlphaFoldDB" id="A0A1A7P282"/>
<sequence length="181" mass="19900">MSQKIAVLLATGFEDAEALVPTDLFRRVELEVDLISIEDSEIVSSAHQVKVIADKQIKQVDLSQYDVIMLPGGKVDPNKYIALSEIYQQFINNNKRIAAICAAPTVLAKLGLLTNKNAVCYPSMRDNFSENNVIYHHVPAVVDGAFITGRGPGAAFDFALTVISELLGVETAEKLKQQLYY</sequence>
<feature type="domain" description="DJ-1/PfpI" evidence="1">
    <location>
        <begin position="4"/>
        <end position="164"/>
    </location>
</feature>
<name>A0A1A7P282_9PAST</name>
<dbReference type="SUPFAM" id="SSF52317">
    <property type="entry name" value="Class I glutamine amidotransferase-like"/>
    <property type="match status" value="1"/>
</dbReference>
<keyword evidence="3" id="KW-1185">Reference proteome</keyword>
<accession>A0A1A7P282</accession>
<evidence type="ECO:0000259" key="1">
    <source>
        <dbReference type="Pfam" id="PF01965"/>
    </source>
</evidence>
<dbReference type="PANTHER" id="PTHR48094:SF12">
    <property type="entry name" value="PARKINSON DISEASE PROTEIN 7 HOMOLOG"/>
    <property type="match status" value="1"/>
</dbReference>
<protein>
    <recommendedName>
        <fullName evidence="1">DJ-1/PfpI domain-containing protein</fullName>
    </recommendedName>
</protein>
<proteinExistence type="predicted"/>
<organism evidence="2 3">
    <name type="scientific">Gallibacterium salpingitidis</name>
    <dbReference type="NCBI Taxonomy" id="505341"/>
    <lineage>
        <taxon>Bacteria</taxon>
        <taxon>Pseudomonadati</taxon>
        <taxon>Pseudomonadota</taxon>
        <taxon>Gammaproteobacteria</taxon>
        <taxon>Pasteurellales</taxon>
        <taxon>Pasteurellaceae</taxon>
        <taxon>Gallibacterium</taxon>
    </lineage>
</organism>
<dbReference type="InterPro" id="IPR006287">
    <property type="entry name" value="DJ-1"/>
</dbReference>
<dbReference type="Pfam" id="PF01965">
    <property type="entry name" value="DJ-1_PfpI"/>
    <property type="match status" value="1"/>
</dbReference>
<dbReference type="GO" id="GO:0005737">
    <property type="term" value="C:cytoplasm"/>
    <property type="evidence" value="ECO:0007669"/>
    <property type="project" value="TreeGrafter"/>
</dbReference>
<dbReference type="Proteomes" id="UP000092649">
    <property type="component" value="Unassembled WGS sequence"/>
</dbReference>
<evidence type="ECO:0000313" key="3">
    <source>
        <dbReference type="Proteomes" id="UP000092649"/>
    </source>
</evidence>
<dbReference type="InterPro" id="IPR029062">
    <property type="entry name" value="Class_I_gatase-like"/>
</dbReference>
<dbReference type="NCBIfam" id="TIGR01383">
    <property type="entry name" value="not_thiJ"/>
    <property type="match status" value="1"/>
</dbReference>
<gene>
    <name evidence="2" type="ORF">QS62_01365</name>
</gene>
<dbReference type="OrthoDB" id="9803764at2"/>
<reference evidence="2 3" key="1">
    <citation type="submission" date="2014-11" db="EMBL/GenBank/DDBJ databases">
        <title>Pan-genome of Gallibacterium spp.</title>
        <authorList>
            <person name="Kudirkiene E."/>
            <person name="Bojesen A.M."/>
        </authorList>
    </citation>
    <scope>NUCLEOTIDE SEQUENCE [LARGE SCALE GENOMIC DNA]</scope>
    <source>
        <strain evidence="2 3">F150</strain>
    </source>
</reference>
<dbReference type="PANTHER" id="PTHR48094">
    <property type="entry name" value="PROTEIN/NUCLEIC ACID DEGLYCASE DJ-1-RELATED"/>
    <property type="match status" value="1"/>
</dbReference>
<dbReference type="RefSeq" id="WP_066104757.1">
    <property type="nucleotide sequence ID" value="NZ_JTJL01000004.1"/>
</dbReference>